<comment type="caution">
    <text evidence="2">The sequence shown here is derived from an EMBL/GenBank/DDBJ whole genome shotgun (WGS) entry which is preliminary data.</text>
</comment>
<reference evidence="2 3" key="1">
    <citation type="submission" date="2019-04" db="EMBL/GenBank/DDBJ databases">
        <title>Mesorhizobium composti sp. nov., isolated from compost.</title>
        <authorList>
            <person name="Lin S.-Y."/>
            <person name="Hameed A."/>
            <person name="Hsieh Y.-T."/>
            <person name="Young C.-C."/>
        </authorList>
    </citation>
    <scope>NUCLEOTIDE SEQUENCE [LARGE SCALE GENOMIC DNA]</scope>
    <source>
        <strain evidence="2 3">CC-YTH430</strain>
    </source>
</reference>
<dbReference type="EMBL" id="SSNY01000001">
    <property type="protein sequence ID" value="THF59707.1"/>
    <property type="molecule type" value="Genomic_DNA"/>
</dbReference>
<name>A0ABY2QCX0_9HYPH</name>
<protein>
    <submittedName>
        <fullName evidence="2">Uncharacterized protein</fullName>
    </submittedName>
</protein>
<keyword evidence="1" id="KW-1133">Transmembrane helix</keyword>
<feature type="transmembrane region" description="Helical" evidence="1">
    <location>
        <begin position="12"/>
        <end position="36"/>
    </location>
</feature>
<keyword evidence="1" id="KW-0812">Transmembrane</keyword>
<sequence length="59" mass="6387">MAEENDSRRSDWRGIGAALLQIGAIFVPIALCMLVLANLSTHVPPQAIDAVRTGSIDRR</sequence>
<keyword evidence="3" id="KW-1185">Reference proteome</keyword>
<dbReference type="RefSeq" id="WP_136353147.1">
    <property type="nucleotide sequence ID" value="NZ_SSNY01000001.1"/>
</dbReference>
<evidence type="ECO:0000313" key="2">
    <source>
        <dbReference type="EMBL" id="THF59707.1"/>
    </source>
</evidence>
<organism evidence="2 3">
    <name type="scientific">Ollibium composti</name>
    <dbReference type="NCBI Taxonomy" id="2675109"/>
    <lineage>
        <taxon>Bacteria</taxon>
        <taxon>Pseudomonadati</taxon>
        <taxon>Pseudomonadota</taxon>
        <taxon>Alphaproteobacteria</taxon>
        <taxon>Hyphomicrobiales</taxon>
        <taxon>Phyllobacteriaceae</taxon>
        <taxon>Ollibium</taxon>
    </lineage>
</organism>
<evidence type="ECO:0000256" key="1">
    <source>
        <dbReference type="SAM" id="Phobius"/>
    </source>
</evidence>
<dbReference type="Proteomes" id="UP000306441">
    <property type="component" value="Unassembled WGS sequence"/>
</dbReference>
<proteinExistence type="predicted"/>
<accession>A0ABY2QCX0</accession>
<gene>
    <name evidence="2" type="ORF">E6C48_01190</name>
</gene>
<keyword evidence="1" id="KW-0472">Membrane</keyword>
<evidence type="ECO:0000313" key="3">
    <source>
        <dbReference type="Proteomes" id="UP000306441"/>
    </source>
</evidence>